<gene>
    <name evidence="10" type="ORF">HS088_TW03G00238</name>
</gene>
<evidence type="ECO:0000256" key="4">
    <source>
        <dbReference type="ARBA" id="ARBA00022722"/>
    </source>
</evidence>
<dbReference type="InterPro" id="IPR027806">
    <property type="entry name" value="HARBI1_dom"/>
</dbReference>
<accession>A0A7J7DUD9</accession>
<organism evidence="10 11">
    <name type="scientific">Tripterygium wilfordii</name>
    <name type="common">Thunder God vine</name>
    <dbReference type="NCBI Taxonomy" id="458696"/>
    <lineage>
        <taxon>Eukaryota</taxon>
        <taxon>Viridiplantae</taxon>
        <taxon>Streptophyta</taxon>
        <taxon>Embryophyta</taxon>
        <taxon>Tracheophyta</taxon>
        <taxon>Spermatophyta</taxon>
        <taxon>Magnoliopsida</taxon>
        <taxon>eudicotyledons</taxon>
        <taxon>Gunneridae</taxon>
        <taxon>Pentapetalae</taxon>
        <taxon>rosids</taxon>
        <taxon>fabids</taxon>
        <taxon>Celastrales</taxon>
        <taxon>Celastraceae</taxon>
        <taxon>Tripterygium</taxon>
    </lineage>
</organism>
<dbReference type="InParanoid" id="A0A7J7DUD9"/>
<dbReference type="FunCoup" id="A0A7J7DUD9">
    <property type="interactions" value="10"/>
</dbReference>
<feature type="compositionally biased region" description="Low complexity" evidence="8">
    <location>
        <begin position="443"/>
        <end position="455"/>
    </location>
</feature>
<evidence type="ECO:0000256" key="5">
    <source>
        <dbReference type="ARBA" id="ARBA00022723"/>
    </source>
</evidence>
<dbReference type="AlphaFoldDB" id="A0A7J7DUD9"/>
<dbReference type="GO" id="GO:0005634">
    <property type="term" value="C:nucleus"/>
    <property type="evidence" value="ECO:0007669"/>
    <property type="project" value="UniProtKB-SubCell"/>
</dbReference>
<keyword evidence="4" id="KW-0540">Nuclease</keyword>
<evidence type="ECO:0000313" key="10">
    <source>
        <dbReference type="EMBL" id="KAF5749911.1"/>
    </source>
</evidence>
<feature type="domain" description="DDE Tnp4" evidence="9">
    <location>
        <begin position="242"/>
        <end position="386"/>
    </location>
</feature>
<sequence>MAASGGGGREESVASGKSTYEEDTSFSLSCKQLPLKKSKRKQLPQEVEALISSATVAAHSFLSQNDLLLSPSQILSIESLLAAPSLFSLSPLLPPSQSSSWFHRFISSASSEYDPRWLHCFRMSKPSFSLLLSLISPSLLALLPSSVPPNFALAAALFRLAHAAPYKSVARRFGLVSSDQACRVFFSVCKAVIEKLGNLAELRSDVGRILVGFGWISLPNCCGVLGFGRFGVDCPELGRNGSLLVQALVDSEGRFLDISAGWPSTMRTETILHQTKLYLGVQESEELFNGPPYKLRDGSLIPQYILGDSCFPLLPWLLTPYARQDEEDSFSSMESEFNIVHGRAMGLVGTAFGRVRARWQLLAKRWTDKCVEIFPFVIVTGCLLHNFLIRCSEPLPEGNGWYPRDEELPAFEGEVDDTGRRIRDVLAQHLSGYMNQDRPNLQTKTPKPTTTPMDS</sequence>
<dbReference type="PANTHER" id="PTHR22930">
    <property type="match status" value="1"/>
</dbReference>
<keyword evidence="11" id="KW-1185">Reference proteome</keyword>
<reference evidence="10 11" key="1">
    <citation type="journal article" date="2020" name="Nat. Commun.">
        <title>Genome of Tripterygium wilfordii and identification of cytochrome P450 involved in triptolide biosynthesis.</title>
        <authorList>
            <person name="Tu L."/>
            <person name="Su P."/>
            <person name="Zhang Z."/>
            <person name="Gao L."/>
            <person name="Wang J."/>
            <person name="Hu T."/>
            <person name="Zhou J."/>
            <person name="Zhang Y."/>
            <person name="Zhao Y."/>
            <person name="Liu Y."/>
            <person name="Song Y."/>
            <person name="Tong Y."/>
            <person name="Lu Y."/>
            <person name="Yang J."/>
            <person name="Xu C."/>
            <person name="Jia M."/>
            <person name="Peters R.J."/>
            <person name="Huang L."/>
            <person name="Gao W."/>
        </authorList>
    </citation>
    <scope>NUCLEOTIDE SEQUENCE [LARGE SCALE GENOMIC DNA]</scope>
    <source>
        <strain evidence="11">cv. XIE 37</strain>
        <tissue evidence="10">Leaf</tissue>
    </source>
</reference>
<keyword evidence="6" id="KW-0378">Hydrolase</keyword>
<evidence type="ECO:0000256" key="8">
    <source>
        <dbReference type="SAM" id="MobiDB-lite"/>
    </source>
</evidence>
<evidence type="ECO:0000256" key="1">
    <source>
        <dbReference type="ARBA" id="ARBA00001968"/>
    </source>
</evidence>
<dbReference type="Pfam" id="PF13359">
    <property type="entry name" value="DDE_Tnp_4"/>
    <property type="match status" value="1"/>
</dbReference>
<evidence type="ECO:0000256" key="2">
    <source>
        <dbReference type="ARBA" id="ARBA00004123"/>
    </source>
</evidence>
<comment type="subcellular location">
    <subcellularLocation>
        <location evidence="2">Nucleus</location>
    </subcellularLocation>
</comment>
<dbReference type="EMBL" id="JAAARO010000003">
    <property type="protein sequence ID" value="KAF5749911.1"/>
    <property type="molecule type" value="Genomic_DNA"/>
</dbReference>
<evidence type="ECO:0000256" key="6">
    <source>
        <dbReference type="ARBA" id="ARBA00022801"/>
    </source>
</evidence>
<dbReference type="PANTHER" id="PTHR22930:SF242">
    <property type="entry name" value="LOW PROTEIN: NUCLEASE-LIKE PROTEIN"/>
    <property type="match status" value="1"/>
</dbReference>
<comment type="similarity">
    <text evidence="3">Belongs to the HARBI1 family.</text>
</comment>
<dbReference type="InterPro" id="IPR045249">
    <property type="entry name" value="HARBI1-like"/>
</dbReference>
<keyword evidence="7" id="KW-0539">Nucleus</keyword>
<evidence type="ECO:0000313" key="11">
    <source>
        <dbReference type="Proteomes" id="UP000593562"/>
    </source>
</evidence>
<dbReference type="Proteomes" id="UP000593562">
    <property type="component" value="Unassembled WGS sequence"/>
</dbReference>
<name>A0A7J7DUD9_TRIWF</name>
<dbReference type="GO" id="GO:0004518">
    <property type="term" value="F:nuclease activity"/>
    <property type="evidence" value="ECO:0007669"/>
    <property type="project" value="UniProtKB-KW"/>
</dbReference>
<keyword evidence="5" id="KW-0479">Metal-binding</keyword>
<protein>
    <submittedName>
        <fullName evidence="10">Putative nuclease HARBI1</fullName>
    </submittedName>
</protein>
<feature type="region of interest" description="Disordered" evidence="8">
    <location>
        <begin position="1"/>
        <end position="27"/>
    </location>
</feature>
<feature type="region of interest" description="Disordered" evidence="8">
    <location>
        <begin position="436"/>
        <end position="455"/>
    </location>
</feature>
<evidence type="ECO:0000256" key="7">
    <source>
        <dbReference type="ARBA" id="ARBA00023242"/>
    </source>
</evidence>
<comment type="caution">
    <text evidence="10">The sequence shown here is derived from an EMBL/GenBank/DDBJ whole genome shotgun (WGS) entry which is preliminary data.</text>
</comment>
<evidence type="ECO:0000256" key="3">
    <source>
        <dbReference type="ARBA" id="ARBA00006958"/>
    </source>
</evidence>
<proteinExistence type="inferred from homology"/>
<evidence type="ECO:0000259" key="9">
    <source>
        <dbReference type="Pfam" id="PF13359"/>
    </source>
</evidence>
<comment type="cofactor">
    <cofactor evidence="1">
        <name>a divalent metal cation</name>
        <dbReference type="ChEBI" id="CHEBI:60240"/>
    </cofactor>
</comment>
<dbReference type="GO" id="GO:0016787">
    <property type="term" value="F:hydrolase activity"/>
    <property type="evidence" value="ECO:0007669"/>
    <property type="project" value="UniProtKB-KW"/>
</dbReference>
<dbReference type="GO" id="GO:0046872">
    <property type="term" value="F:metal ion binding"/>
    <property type="evidence" value="ECO:0007669"/>
    <property type="project" value="UniProtKB-KW"/>
</dbReference>